<dbReference type="Proteomes" id="UP001314229">
    <property type="component" value="Unassembled WGS sequence"/>
</dbReference>
<evidence type="ECO:0000313" key="2">
    <source>
        <dbReference type="Proteomes" id="UP001314229"/>
    </source>
</evidence>
<name>A0AAV1Q860_SCOSC</name>
<dbReference type="EMBL" id="CAWUFR010000607">
    <property type="protein sequence ID" value="CAK6979723.1"/>
    <property type="molecule type" value="Genomic_DNA"/>
</dbReference>
<sequence length="79" mass="8489">LLFRSGAPVRCSGPVLRSVAPVRCSGPVLRSGAPVRCSGPVFRSGAPVRVLFTSLRLLRRIHSGFYSPLSASLRDRKLA</sequence>
<organism evidence="1 2">
    <name type="scientific">Scomber scombrus</name>
    <name type="common">Atlantic mackerel</name>
    <name type="synonym">Scomber vernalis</name>
    <dbReference type="NCBI Taxonomy" id="13677"/>
    <lineage>
        <taxon>Eukaryota</taxon>
        <taxon>Metazoa</taxon>
        <taxon>Chordata</taxon>
        <taxon>Craniata</taxon>
        <taxon>Vertebrata</taxon>
        <taxon>Euteleostomi</taxon>
        <taxon>Actinopterygii</taxon>
        <taxon>Neopterygii</taxon>
        <taxon>Teleostei</taxon>
        <taxon>Neoteleostei</taxon>
        <taxon>Acanthomorphata</taxon>
        <taxon>Pelagiaria</taxon>
        <taxon>Scombriformes</taxon>
        <taxon>Scombridae</taxon>
        <taxon>Scomber</taxon>
    </lineage>
</organism>
<protein>
    <submittedName>
        <fullName evidence="1">Uncharacterized protein</fullName>
    </submittedName>
</protein>
<gene>
    <name evidence="1" type="ORF">FSCOSCO3_A028687</name>
</gene>
<proteinExistence type="predicted"/>
<accession>A0AAV1Q860</accession>
<reference evidence="1 2" key="1">
    <citation type="submission" date="2024-01" db="EMBL/GenBank/DDBJ databases">
        <authorList>
            <person name="Alioto T."/>
            <person name="Alioto T."/>
            <person name="Gomez Garrido J."/>
        </authorList>
    </citation>
    <scope>NUCLEOTIDE SEQUENCE [LARGE SCALE GENOMIC DNA]</scope>
</reference>
<feature type="non-terminal residue" evidence="1">
    <location>
        <position position="1"/>
    </location>
</feature>
<comment type="caution">
    <text evidence="1">The sequence shown here is derived from an EMBL/GenBank/DDBJ whole genome shotgun (WGS) entry which is preliminary data.</text>
</comment>
<dbReference type="AlphaFoldDB" id="A0AAV1Q860"/>
<evidence type="ECO:0000313" key="1">
    <source>
        <dbReference type="EMBL" id="CAK6979723.1"/>
    </source>
</evidence>
<keyword evidence="2" id="KW-1185">Reference proteome</keyword>